<dbReference type="RefSeq" id="WP_093303148.1">
    <property type="nucleotide sequence ID" value="NZ_FOOH01000004.1"/>
</dbReference>
<protein>
    <submittedName>
        <fullName evidence="10">TonB-linked outer membrane protein, SusC/RagA family</fullName>
    </submittedName>
</protein>
<dbReference type="EMBL" id="FOOH01000004">
    <property type="protein sequence ID" value="SFF68281.1"/>
    <property type="molecule type" value="Genomic_DNA"/>
</dbReference>
<dbReference type="SUPFAM" id="SSF49464">
    <property type="entry name" value="Carboxypeptidase regulatory domain-like"/>
    <property type="match status" value="1"/>
</dbReference>
<keyword evidence="4 7" id="KW-0812">Transmembrane</keyword>
<dbReference type="InterPro" id="IPR023996">
    <property type="entry name" value="TonB-dep_OMP_SusC/RagA"/>
</dbReference>
<dbReference type="NCBIfam" id="TIGR04056">
    <property type="entry name" value="OMP_RagA_SusC"/>
    <property type="match status" value="1"/>
</dbReference>
<dbReference type="InterPro" id="IPR008969">
    <property type="entry name" value="CarboxyPept-like_regulatory"/>
</dbReference>
<evidence type="ECO:0000256" key="1">
    <source>
        <dbReference type="ARBA" id="ARBA00004571"/>
    </source>
</evidence>
<dbReference type="InterPro" id="IPR036942">
    <property type="entry name" value="Beta-barrel_TonB_sf"/>
</dbReference>
<name>A0A1I2KT64_9FLAO</name>
<proteinExistence type="inferred from homology"/>
<evidence type="ECO:0000256" key="7">
    <source>
        <dbReference type="PROSITE-ProRule" id="PRU01360"/>
    </source>
</evidence>
<evidence type="ECO:0000256" key="3">
    <source>
        <dbReference type="ARBA" id="ARBA00022452"/>
    </source>
</evidence>
<comment type="subcellular location">
    <subcellularLocation>
        <location evidence="1 7">Cell outer membrane</location>
        <topology evidence="1 7">Multi-pass membrane protein</topology>
    </subcellularLocation>
</comment>
<dbReference type="GO" id="GO:0009279">
    <property type="term" value="C:cell outer membrane"/>
    <property type="evidence" value="ECO:0007669"/>
    <property type="project" value="UniProtKB-SubCell"/>
</dbReference>
<keyword evidence="2 7" id="KW-0813">Transport</keyword>
<evidence type="ECO:0000313" key="11">
    <source>
        <dbReference type="Proteomes" id="UP000199116"/>
    </source>
</evidence>
<accession>A0A1I2KT64</accession>
<keyword evidence="5 7" id="KW-0472">Membrane</keyword>
<dbReference type="InterPro" id="IPR039426">
    <property type="entry name" value="TonB-dep_rcpt-like"/>
</dbReference>
<dbReference type="Proteomes" id="UP000199116">
    <property type="component" value="Unassembled WGS sequence"/>
</dbReference>
<dbReference type="InterPro" id="IPR037066">
    <property type="entry name" value="Plug_dom_sf"/>
</dbReference>
<evidence type="ECO:0000256" key="8">
    <source>
        <dbReference type="SAM" id="SignalP"/>
    </source>
</evidence>
<keyword evidence="6 7" id="KW-0998">Cell outer membrane</keyword>
<keyword evidence="8" id="KW-0732">Signal</keyword>
<feature type="signal peptide" evidence="8">
    <location>
        <begin position="1"/>
        <end position="23"/>
    </location>
</feature>
<dbReference type="Gene3D" id="2.60.40.1120">
    <property type="entry name" value="Carboxypeptidase-like, regulatory domain"/>
    <property type="match status" value="1"/>
</dbReference>
<evidence type="ECO:0000256" key="4">
    <source>
        <dbReference type="ARBA" id="ARBA00022692"/>
    </source>
</evidence>
<feature type="chain" id="PRO_5011606585" evidence="8">
    <location>
        <begin position="24"/>
        <end position="1038"/>
    </location>
</feature>
<feature type="domain" description="TonB-dependent receptor plug" evidence="9">
    <location>
        <begin position="118"/>
        <end position="225"/>
    </location>
</feature>
<dbReference type="Gene3D" id="2.170.130.10">
    <property type="entry name" value="TonB-dependent receptor, plug domain"/>
    <property type="match status" value="1"/>
</dbReference>
<dbReference type="InterPro" id="IPR012910">
    <property type="entry name" value="Plug_dom"/>
</dbReference>
<evidence type="ECO:0000259" key="9">
    <source>
        <dbReference type="Pfam" id="PF07715"/>
    </source>
</evidence>
<keyword evidence="11" id="KW-1185">Reference proteome</keyword>
<dbReference type="NCBIfam" id="TIGR04057">
    <property type="entry name" value="SusC_RagA_signa"/>
    <property type="match status" value="1"/>
</dbReference>
<dbReference type="AlphaFoldDB" id="A0A1I2KT64"/>
<gene>
    <name evidence="10" type="ORF">SAMN04488033_10467</name>
</gene>
<keyword evidence="3 7" id="KW-1134">Transmembrane beta strand</keyword>
<comment type="similarity">
    <text evidence="7">Belongs to the TonB-dependent receptor family.</text>
</comment>
<dbReference type="Gene3D" id="2.40.170.20">
    <property type="entry name" value="TonB-dependent receptor, beta-barrel domain"/>
    <property type="match status" value="1"/>
</dbReference>
<dbReference type="InterPro" id="IPR023997">
    <property type="entry name" value="TonB-dep_OMP_SusC/RagA_CS"/>
</dbReference>
<dbReference type="SUPFAM" id="SSF56935">
    <property type="entry name" value="Porins"/>
    <property type="match status" value="1"/>
</dbReference>
<evidence type="ECO:0000256" key="5">
    <source>
        <dbReference type="ARBA" id="ARBA00023136"/>
    </source>
</evidence>
<evidence type="ECO:0000256" key="6">
    <source>
        <dbReference type="ARBA" id="ARBA00023237"/>
    </source>
</evidence>
<evidence type="ECO:0000256" key="2">
    <source>
        <dbReference type="ARBA" id="ARBA00022448"/>
    </source>
</evidence>
<reference evidence="11" key="1">
    <citation type="submission" date="2016-10" db="EMBL/GenBank/DDBJ databases">
        <authorList>
            <person name="Varghese N."/>
            <person name="Submissions S."/>
        </authorList>
    </citation>
    <scope>NUCLEOTIDE SEQUENCE [LARGE SCALE GENOMIC DNA]</scope>
    <source>
        <strain evidence="11">DSM 23515</strain>
    </source>
</reference>
<evidence type="ECO:0000313" key="10">
    <source>
        <dbReference type="EMBL" id="SFF68281.1"/>
    </source>
</evidence>
<dbReference type="Pfam" id="PF07715">
    <property type="entry name" value="Plug"/>
    <property type="match status" value="1"/>
</dbReference>
<dbReference type="Pfam" id="PF13715">
    <property type="entry name" value="CarbopepD_reg_2"/>
    <property type="match status" value="1"/>
</dbReference>
<organism evidence="10 11">
    <name type="scientific">Salegentibacter agarivorans</name>
    <dbReference type="NCBI Taxonomy" id="345907"/>
    <lineage>
        <taxon>Bacteria</taxon>
        <taxon>Pseudomonadati</taxon>
        <taxon>Bacteroidota</taxon>
        <taxon>Flavobacteriia</taxon>
        <taxon>Flavobacteriales</taxon>
        <taxon>Flavobacteriaceae</taxon>
        <taxon>Salegentibacter</taxon>
    </lineage>
</organism>
<dbReference type="PROSITE" id="PS52016">
    <property type="entry name" value="TONB_DEPENDENT_REC_3"/>
    <property type="match status" value="1"/>
</dbReference>
<sequence>MNRKLRNLIPFVFFLFVFISAFAQQKTTVSGTITEAGTGIPVPGANIVEKGTTNGVMSDFDGNYSIEVSPGAVLEVSFLGYTTKETQVNNQNEIDIVLEPETSALDEVVVVGYGTQKKKELTGAVGFVDSEVISKAPVSDLGSAIQGQVAGVNVQASSGRPGDEANIQIRGLGSISSNGLAPLYVVDGIPYQGNPNIAPEQIASIDILKDGAAAAVYGTRASNGVIIITTKKGQEGKMSVNFSAYGGIQNITSGTPLMNTQQQMYAEEVVLNALGREPLIFFFNPNALDYDTDFVEAVQNDNAPIQNYNLLVSGGTENLTLSLNTNYFDQEGVLINSGFNRLSNRITGEFTRGKFKAFASLGLTTENTEQEPFALYEYAIAQVPWQPPFGALPSAGENSVQIPVRNAIQYSYLSRILGNSDDREVNSSNIALNLEYEFFKGFKYKVNLGRNTWNYSRKFFQPQYLVYNTEGEYNPTASREDAILNEDFTFTKRDVWENQLTYNLNINNHTFNLLGVLSYEKFDSKQLGVGVIGLLSNETPVLGAGSEGIKPNSYDFTNSLSGMLFRLQYNYAGKYLFSGSFRRDGSSNFGEENRYGNFIGLSAGWNISDEEFFRDLDSEVINNLKLRASWAEVGNQSIDPYSFASQIETGINYPFGPNEELSTGAIQRRYANSSIKWETSISKNIGLDLEMFDRKLNFTADVYENEKEDMLLQERLPPSSGTYHPRALGVYDVRVINAGNMINRGLELSLSYRDETSYGLNWNVSATFTKNDNEVTNLNGVERGYANGRPILSRGTNTDYTTFLAEGYEAGAFFLVQNDGIIKTEEELEAYRQIDASAQLGDIRYIDQPTVDTNGDGVADTGDGVINNNDRVYSGSGQAEFESGLNFGADYKGFDLFVQTFLSYGAELYNGAKLYAYTAGRHLEQYSMWSPQNPNSNIPTFREDAFHSSVRARTDYFMEDGSYLRIRNITLGYSLPESLTNSKIDKARLYLTAMNPFTFTEYTGYDPEIGGDGIFTRGIDRGNYPVARRFLVGMEFRF</sequence>